<accession>A0A918L2R3</accession>
<keyword evidence="2" id="KW-0812">Transmembrane</keyword>
<gene>
    <name evidence="3" type="ORF">GCM10010269_26530</name>
</gene>
<keyword evidence="2" id="KW-0472">Membrane</keyword>
<evidence type="ECO:0000313" key="3">
    <source>
        <dbReference type="EMBL" id="GGR86063.1"/>
    </source>
</evidence>
<sequence>MGSEISEGVRYSITHTYVTLRVGDSTRTATLVNAGVGSLDRFAERPSETSVFCEHCDARLRVVLRSTADIRQRRRTHRLLWPVWALLAVLSGWGFVQVVRTGDGLGYDDLFGLFLTGAAAVLLGYNTLRSLVLTQGFDTPEVNRTDDREPYGVQHGWTTPGQADTEDRRS</sequence>
<name>A0A918L2R3_9ACTN</name>
<comment type="caution">
    <text evidence="3">The sequence shown here is derived from an EMBL/GenBank/DDBJ whole genome shotgun (WGS) entry which is preliminary data.</text>
</comment>
<keyword evidence="4" id="KW-1185">Reference proteome</keyword>
<organism evidence="3 4">
    <name type="scientific">Streptomyces humidus</name>
    <dbReference type="NCBI Taxonomy" id="52259"/>
    <lineage>
        <taxon>Bacteria</taxon>
        <taxon>Bacillati</taxon>
        <taxon>Actinomycetota</taxon>
        <taxon>Actinomycetes</taxon>
        <taxon>Kitasatosporales</taxon>
        <taxon>Streptomycetaceae</taxon>
        <taxon>Streptomyces</taxon>
    </lineage>
</organism>
<dbReference type="EMBL" id="BMTL01000009">
    <property type="protein sequence ID" value="GGR86063.1"/>
    <property type="molecule type" value="Genomic_DNA"/>
</dbReference>
<evidence type="ECO:0000256" key="1">
    <source>
        <dbReference type="SAM" id="MobiDB-lite"/>
    </source>
</evidence>
<proteinExistence type="predicted"/>
<protein>
    <submittedName>
        <fullName evidence="3">Uncharacterized protein</fullName>
    </submittedName>
</protein>
<feature type="transmembrane region" description="Helical" evidence="2">
    <location>
        <begin position="110"/>
        <end position="128"/>
    </location>
</feature>
<dbReference type="RefSeq" id="WP_190149418.1">
    <property type="nucleotide sequence ID" value="NZ_BMTL01000009.1"/>
</dbReference>
<evidence type="ECO:0000256" key="2">
    <source>
        <dbReference type="SAM" id="Phobius"/>
    </source>
</evidence>
<keyword evidence="2" id="KW-1133">Transmembrane helix</keyword>
<reference evidence="3" key="2">
    <citation type="submission" date="2020-09" db="EMBL/GenBank/DDBJ databases">
        <authorList>
            <person name="Sun Q."/>
            <person name="Ohkuma M."/>
        </authorList>
    </citation>
    <scope>NUCLEOTIDE SEQUENCE</scope>
    <source>
        <strain evidence="3">JCM 4386</strain>
    </source>
</reference>
<feature type="region of interest" description="Disordered" evidence="1">
    <location>
        <begin position="143"/>
        <end position="170"/>
    </location>
</feature>
<reference evidence="3" key="1">
    <citation type="journal article" date="2014" name="Int. J. Syst. Evol. Microbiol.">
        <title>Complete genome sequence of Corynebacterium casei LMG S-19264T (=DSM 44701T), isolated from a smear-ripened cheese.</title>
        <authorList>
            <consortium name="US DOE Joint Genome Institute (JGI-PGF)"/>
            <person name="Walter F."/>
            <person name="Albersmeier A."/>
            <person name="Kalinowski J."/>
            <person name="Ruckert C."/>
        </authorList>
    </citation>
    <scope>NUCLEOTIDE SEQUENCE</scope>
    <source>
        <strain evidence="3">JCM 4386</strain>
    </source>
</reference>
<dbReference type="Proteomes" id="UP000606194">
    <property type="component" value="Unassembled WGS sequence"/>
</dbReference>
<dbReference type="AlphaFoldDB" id="A0A918L2R3"/>
<feature type="transmembrane region" description="Helical" evidence="2">
    <location>
        <begin position="79"/>
        <end position="98"/>
    </location>
</feature>
<evidence type="ECO:0000313" key="4">
    <source>
        <dbReference type="Proteomes" id="UP000606194"/>
    </source>
</evidence>